<dbReference type="EMBL" id="JAWIZZ010000045">
    <property type="protein sequence ID" value="KAK5780089.1"/>
    <property type="molecule type" value="Genomic_DNA"/>
</dbReference>
<dbReference type="PROSITE" id="PS51189">
    <property type="entry name" value="FAT"/>
    <property type="match status" value="1"/>
</dbReference>
<evidence type="ECO:0000313" key="5">
    <source>
        <dbReference type="EMBL" id="KAK5780089.1"/>
    </source>
</evidence>
<dbReference type="InterPro" id="IPR046807">
    <property type="entry name" value="Tra1_central"/>
</dbReference>
<dbReference type="GO" id="GO:0035267">
    <property type="term" value="C:NuA4 histone acetyltransferase complex"/>
    <property type="evidence" value="ECO:0007669"/>
    <property type="project" value="TreeGrafter"/>
</dbReference>
<dbReference type="InterPro" id="IPR011009">
    <property type="entry name" value="Kinase-like_dom_sf"/>
</dbReference>
<evidence type="ECO:0000313" key="6">
    <source>
        <dbReference type="Proteomes" id="UP001306508"/>
    </source>
</evidence>
<evidence type="ECO:0000259" key="4">
    <source>
        <dbReference type="PROSITE" id="PS51190"/>
    </source>
</evidence>
<dbReference type="SUPFAM" id="SSF48371">
    <property type="entry name" value="ARM repeat"/>
    <property type="match status" value="2"/>
</dbReference>
<dbReference type="InterPro" id="IPR036940">
    <property type="entry name" value="PI3/4_kinase_cat_sf"/>
</dbReference>
<dbReference type="GO" id="GO:0004672">
    <property type="term" value="F:protein kinase activity"/>
    <property type="evidence" value="ECO:0007669"/>
    <property type="project" value="UniProtKB-ARBA"/>
</dbReference>
<evidence type="ECO:0000256" key="1">
    <source>
        <dbReference type="ARBA" id="ARBA00007234"/>
    </source>
</evidence>
<feature type="domain" description="FATC" evidence="4">
    <location>
        <begin position="3725"/>
        <end position="3757"/>
    </location>
</feature>
<dbReference type="InterPro" id="IPR011990">
    <property type="entry name" value="TPR-like_helical_dom_sf"/>
</dbReference>
<dbReference type="InterPro" id="IPR003151">
    <property type="entry name" value="PIK-rel_kinase_FAT"/>
</dbReference>
<dbReference type="InterPro" id="IPR046805">
    <property type="entry name" value="Tra1_ring"/>
</dbReference>
<dbReference type="InterPro" id="IPR003152">
    <property type="entry name" value="FATC_dom"/>
</dbReference>
<dbReference type="InterPro" id="IPR000403">
    <property type="entry name" value="PI3/4_kinase_cat_dom"/>
</dbReference>
<comment type="caution">
    <text evidence="5">The sequence shown here is derived from an EMBL/GenBank/DDBJ whole genome shotgun (WGS) entry which is preliminary data.</text>
</comment>
<dbReference type="InterPro" id="IPR014009">
    <property type="entry name" value="PIK_FAT"/>
</dbReference>
<gene>
    <name evidence="5" type="ORF">RI543_002631</name>
</gene>
<reference evidence="6" key="1">
    <citation type="submission" date="2023-07" db="EMBL/GenBank/DDBJ databases">
        <title>A draft genome of Kazachstania heterogenica Y-27499.</title>
        <authorList>
            <person name="Donic C."/>
            <person name="Kralova J.S."/>
            <person name="Fidel L."/>
            <person name="Ben-Dor S."/>
            <person name="Jung S."/>
        </authorList>
    </citation>
    <scope>NUCLEOTIDE SEQUENCE [LARGE SCALE GENOMIC DNA]</scope>
    <source>
        <strain evidence="6">Y27499</strain>
    </source>
</reference>
<dbReference type="FunFam" id="1.10.1070.11:FF:000044">
    <property type="entry name" value="NuA4 histone acetyltransferase subunit"/>
    <property type="match status" value="1"/>
</dbReference>
<evidence type="ECO:0000259" key="2">
    <source>
        <dbReference type="PROSITE" id="PS50290"/>
    </source>
</evidence>
<dbReference type="SUPFAM" id="SSF48452">
    <property type="entry name" value="TPR-like"/>
    <property type="match status" value="1"/>
</dbReference>
<dbReference type="InterPro" id="IPR016024">
    <property type="entry name" value="ARM-type_fold"/>
</dbReference>
<dbReference type="SUPFAM" id="SSF56112">
    <property type="entry name" value="Protein kinase-like (PK-like)"/>
    <property type="match status" value="1"/>
</dbReference>
<feature type="domain" description="FAT" evidence="3">
    <location>
        <begin position="2632"/>
        <end position="3187"/>
    </location>
</feature>
<feature type="domain" description="PI3K/PI4K catalytic" evidence="2">
    <location>
        <begin position="3387"/>
        <end position="3745"/>
    </location>
</feature>
<dbReference type="CDD" id="cd05163">
    <property type="entry name" value="PIKK_TRRAP"/>
    <property type="match status" value="1"/>
</dbReference>
<dbReference type="PROSITE" id="PS51190">
    <property type="entry name" value="FATC"/>
    <property type="match status" value="1"/>
</dbReference>
<comment type="similarity">
    <text evidence="1">Belongs to the PI3/PI4-kinase family. TRA1 subfamily.</text>
</comment>
<keyword evidence="6" id="KW-1185">Reference proteome</keyword>
<dbReference type="GO" id="GO:0006355">
    <property type="term" value="P:regulation of DNA-templated transcription"/>
    <property type="evidence" value="ECO:0007669"/>
    <property type="project" value="TreeGrafter"/>
</dbReference>
<proteinExistence type="inferred from homology"/>
<dbReference type="GO" id="GO:0006281">
    <property type="term" value="P:DNA repair"/>
    <property type="evidence" value="ECO:0007669"/>
    <property type="project" value="TreeGrafter"/>
</dbReference>
<organism evidence="5 6">
    <name type="scientific">Arxiozyma heterogenica</name>
    <dbReference type="NCBI Taxonomy" id="278026"/>
    <lineage>
        <taxon>Eukaryota</taxon>
        <taxon>Fungi</taxon>
        <taxon>Dikarya</taxon>
        <taxon>Ascomycota</taxon>
        <taxon>Saccharomycotina</taxon>
        <taxon>Saccharomycetes</taxon>
        <taxon>Saccharomycetales</taxon>
        <taxon>Saccharomycetaceae</taxon>
        <taxon>Arxiozyma</taxon>
    </lineage>
</organism>
<dbReference type="Pfam" id="PF02259">
    <property type="entry name" value="FAT"/>
    <property type="match status" value="1"/>
</dbReference>
<accession>A0AAN7ZSJ8</accession>
<name>A0AAN7ZSJ8_9SACH</name>
<dbReference type="PANTHER" id="PTHR11139">
    <property type="entry name" value="ATAXIA TELANGIECTASIA MUTATED ATM -RELATED"/>
    <property type="match status" value="1"/>
</dbReference>
<dbReference type="PROSITE" id="PS50290">
    <property type="entry name" value="PI3_4_KINASE_3"/>
    <property type="match status" value="1"/>
</dbReference>
<dbReference type="GO" id="GO:0000124">
    <property type="term" value="C:SAGA complex"/>
    <property type="evidence" value="ECO:0007669"/>
    <property type="project" value="TreeGrafter"/>
</dbReference>
<dbReference type="PANTHER" id="PTHR11139:SF1">
    <property type="entry name" value="TRANSFORMATION_TRANSCRIPTION DOMAIN-ASSOCIATED PROTEIN"/>
    <property type="match status" value="1"/>
</dbReference>
<dbReference type="GO" id="GO:0005634">
    <property type="term" value="C:nucleus"/>
    <property type="evidence" value="ECO:0007669"/>
    <property type="project" value="TreeGrafter"/>
</dbReference>
<sequence length="3757" mass="435432">MSFVEQLDNLVTKFGDKSTLLTDKFTILSEIQDLLDGKFGNDFELFPSLVSGLNEITISFDENSNEHKLRHNILELLNSCFSNQLSEELVNNVLDCLLNILPKENEENGIICMRILTLLFKSFKNILQEKVEQFICIIIQCYKNSRELVNKEFDQNNDLLSNDIVPLKDPLSQNLLDENIHSFNSEFSNELTTIKDDFSMADNENLTVKKDTETDNSYTANVTAGSLRSTMHSFKVLSECPITMVTLYSSYKQLTRTSLLEFTPLVLELLKLEVDKQRLARQEAEARGEKFTDVAPGITNREVYCEFILAQIKATSFLAYVFIRGYATEFLQGHAEFVPDLIIRLLQDCPSELASARKELLHATRHILSTNYKMFFLSKLHYLFDEDVLIGKGFTTYEILRPLAYSTVADFIHNVRMELRLDDIEKTIKMYTRYLLDESLAFTVQIMSAKLLLNLVERILKLGRENPQDAPRAKKMLMIIINAYMTRFKILNKQYDNIMKRHKKYIQTRDANSKEIKSLVEIEDIGIDIYMKKVFKVKNSNENDLPSHQLSHVSEADSEGDIKMTDDLKVENDSQNKQKIDDIFDLRYFNSIKISQNPNTDPIKDAFYLYRTLMSFLKTIIHDLKVFNPPPNDYTQNHTKLWTAISRVFSYEEVIMFRELFHECIIGLKFFANPNPPQQITKKHFDITVPSLPVTATKDGKELMEYLAFIFIQLDSTTFNEIIETEMEFIYERMLEDSALLHVAQSFLTTEITSANFFSILLRFLNTKLKDLGNVDFNESNVLIRLFKLSFMSVNLFPNTNELVLLPYLNDLILNSIKYATQTEEPLVYYYLIRTLFRSIGGGRFENLYRSIKTILQLLLQTLNDMILTAKLPHERELYVELCITVPVRLSVLAPYLPYLMKPLVYALQGYPELISQGLRTLELCIDNLTAEYFDPIIEPVVDDVLKSLFKLLQPQPFNHTTSHTVVKILGKLGGRNRKYLKPANDLEIKDELNYDLNAYFKAKGMPNEFELSLTTGVESALDIIISYKADVSYKISSFNYLSKILMLFLKSSIEFPKDYAESTKKVFKAQTLDKYDVEENFELGQSRPKNEYSYQEKLLLKLLEAMFIATSIKEIEGEATQLLNHITDHFCLLYVSNVALRKRNLMNLFNLDIQQPDFSLDSTTLIHAVSSSLASHIPDVQKSAICIINRIYKQSELICGKEYVFEYSLVYELIKQFMHNCYKEAFYDKKAGILGIKTLINDIKISVDFLGKAQPDLVNAFLFVLKDTQIGVSTQITEDAERLLIEVLKITLKGVSETDLDSKLLHHTITDICIGLSNSQTSVRNACQKCLTVINEVTNIPVVKLIDRSKKFLLSPIFAKPLRALSFTMQIGNIDAITYCLGLPDTFLTFNEELFRLLQEVVVLADADDESLSTIQRATEHQTSEQLVQLRIACIKLLTLALKKPEFAMAQSGNLRIRVLAVFFKTMLKPSTEIIDTTYEALRSALEENSKLPKELLQNGLKPMLMNLSDHQKLTVSGLYALSKLLELLIAYFKVEIGRKLLDHLAAWCRIEVLDSIFGKDINKQLPTEIILGIINIFHLLPPKADMFLNDLLLKVMLLEKKLRIQLDSPFRLPLAKYLNRFHHSVTEYFKKNMALRQLVIFMCKIIQYPEAKELAESFEAEIPNFYSYYMTNLSTNQIRAVSFFANIVDLFDTMAKIKGEDWLKSQSNMVFQLKDMLNATYHTITSNSFFVDELQLEQAISKFQPLYLKTISYQHEEQDTLLLSFIDFCILTSNKVPHSVLQFIFDKYMLSTKNNECNQFLTKAISHMVKSKNNDIQKYIAKNIVNNILVYQGVMNGSLRLLCDDDKNSVDWLTMIRDDLWKPKDSSILTISSDKLDFYRFFLLQITASFIKWAPTIFTDLRKDIIKFVWNLLKSEDILIKQSAYYVISLCISKFDFPTNIITQVLVALMRNSNSEGRYLITQSLNSIAPVINREMKKTKYPKEWIDWIKRVLFENNSSQNNNTLYQFMVNHSRLLFDSRHLFVSNIINHMNKITFVNNANADMHALAIDLASLILTWEEMALQESKSNKVDTDGDIEMSNAEFSEKTAQKGQYTIPIHQRELCISFLIRYICATDHRASESEHGIKALNILSQLLSPKHWSDVNIKLSYFERFFANVDLVSENTVYCCINTIDVLYIFIHSQQSQWIMENLAITESLLEKLIKINHHDIQESLQKLLNIILKSIKLHESSIATPEEKPLNTFVKNLIETISTDLQGTTSIPAGVTLVWTLFVNFSESIDSLLPLIMKSFNKLCKDHLSTSQPKDAIALEEAKITTTLLEKLLCLLSTKISALGDSRRPFLSTIALLIDRSMDQKFLRKIIDISRVWVFSDEIFPTVKEKAAILTKMLAFEIRGEPSLSKMFYEIVLELFDQKKFTNTEITVRMEQPFLVGSKTQDPQIRKKFMSILQNSLEENIKERLYYIIRDQNWEFIADYPWLNQGIQLLYGSFDKDHILEPRHNNTFFLSTMLHEYLPKNSDIKINDNLEPLENFINDHKKHMEKLCTIKAWDILEPLIEIFYQSPKAIQKTWSNLFVQVYQCIPRSEKYGFVRSLITLLSKPYHSRQTNTRFNVITMLLESISKIDSLEIPPHLLKYLAISYNSWYQSINLLESMQENPSIDNVKIIEANEDALLELYRNLQEDDIFYGLWRRRAKFNETNIALSYEQVGLWDKAQQLYEVAQVKARSGALPYSESEYALWEDNWILCAEKLQQWDILTELAKHEGFTDLLLECGWRVADWNADREALEQSVKSVMDVPTPRRQMFETFLALQNFADTGKGDQEIRRLCDEGIQLSLYKWVSLPQRYTSAHKWLLHGFQQYLEFLEATHVFTNLHTTTAQNIDSKAQEVKRIFLAWRDRLPNVWDEIDLWNDLVTWRQHTFQVINNAYLPLISTLQQNGSSNAINTHAYRGYHELAWIINRFAHVARKHNMPDVCINQLARIYTLPNIEIQEAFLKLREQAKCHYENMNELTTGLDVISNTNLVYFGTSQKAEFFTLKGMFLSKLKAYDEANQAFATAVQIDLNLAKAWAEWGFFNDRRLSEEPNNISYASNAISCYLQAAGLYKNSKTRILLCRILWLISMDDAAGSLSKAFDSFRGEIPVWYWISFIPQLLTSLSHKEANMVRQILIRIAKTYPQALHFQLRTTREDFAVIQRRTMAVLADKGSNLITSHNEDTRQPWEYLQELSNILKTAYPLLALSLESLVAQINERFKTTTDEDLFRLINVLLIDGTFNYNRLPLPREHSKLPSNTETNLMRLSETLLDPHIRPKFNADFIDSKPDFEAYLKRLRYWRKRLKCKLDRAPQVEYLERICPNLSNFHHQKFEEIEIPGQYLLNHNNNHHFIKIARFLPDIKFIRDTHASHRVIKIRGHDGSIHEFSIQSPAARHSRREERMFQLYRLLNEILSKNVEARRRNIQFSIPIAVPLSPQIRLMNDSSSFTTLHKIYDEACSKMNIDPDNIQDFIFKELNNAYDKSLPTPDITLVKIEIFNSIQSLYIPSSMLKNYFTNLYNQFEDFWLFRKNFASKYGSFTLLSYMTMINNRTPSKIHVDKKSGDVFTLEMLPSRYPFERVKPLLRNAEINLPPDAPIFHNNEPVPFRLTPNIQKLIGDSALEGIFSIDLFTIARALLEPENELNTYLTLFIRDEIISWYSNLHRPIIENPQLRVMVQTNVDLLIKRVAQLGHLSSTPTVTTQVVLDLIALAVNPRNLAATDVSYMGWF</sequence>
<dbReference type="Proteomes" id="UP001306508">
    <property type="component" value="Unassembled WGS sequence"/>
</dbReference>
<dbReference type="Pfam" id="PF00454">
    <property type="entry name" value="PI3_PI4_kinase"/>
    <property type="match status" value="1"/>
</dbReference>
<dbReference type="InterPro" id="IPR050517">
    <property type="entry name" value="DDR_Repair_Kinase"/>
</dbReference>
<dbReference type="Pfam" id="PF20175">
    <property type="entry name" value="Tra1_central"/>
    <property type="match status" value="1"/>
</dbReference>
<dbReference type="SMART" id="SM00146">
    <property type="entry name" value="PI3Kc"/>
    <property type="match status" value="1"/>
</dbReference>
<dbReference type="Gene3D" id="1.10.1070.11">
    <property type="entry name" value="Phosphatidylinositol 3-/4-kinase, catalytic domain"/>
    <property type="match status" value="1"/>
</dbReference>
<dbReference type="Pfam" id="PF20206">
    <property type="entry name" value="Tra1_ring"/>
    <property type="match status" value="1"/>
</dbReference>
<evidence type="ECO:0000259" key="3">
    <source>
        <dbReference type="PROSITE" id="PS51189"/>
    </source>
</evidence>
<evidence type="ECO:0008006" key="7">
    <source>
        <dbReference type="Google" id="ProtNLM"/>
    </source>
</evidence>
<protein>
    <recommendedName>
        <fullName evidence="7">Transcription-associated protein 1</fullName>
    </recommendedName>
</protein>